<feature type="transmembrane region" description="Helical" evidence="10">
    <location>
        <begin position="1046"/>
        <end position="1067"/>
    </location>
</feature>
<keyword evidence="5" id="KW-0547">Nucleotide-binding</keyword>
<feature type="transmembrane region" description="Helical" evidence="10">
    <location>
        <begin position="531"/>
        <end position="550"/>
    </location>
</feature>
<evidence type="ECO:0000313" key="13">
    <source>
        <dbReference type="Proteomes" id="UP000214365"/>
    </source>
</evidence>
<evidence type="ECO:0000256" key="5">
    <source>
        <dbReference type="ARBA" id="ARBA00022741"/>
    </source>
</evidence>
<evidence type="ECO:0000256" key="10">
    <source>
        <dbReference type="SAM" id="Phobius"/>
    </source>
</evidence>
<feature type="transmembrane region" description="Helical" evidence="10">
    <location>
        <begin position="66"/>
        <end position="84"/>
    </location>
</feature>
<evidence type="ECO:0000259" key="11">
    <source>
        <dbReference type="SMART" id="SM00382"/>
    </source>
</evidence>
<dbReference type="CDD" id="cd18596">
    <property type="entry name" value="ABC_6TM_VMR1_D1_like"/>
    <property type="match status" value="1"/>
</dbReference>
<keyword evidence="2" id="KW-0813">Transport</keyword>
<dbReference type="InterPro" id="IPR003593">
    <property type="entry name" value="AAA+_ATPase"/>
</dbReference>
<evidence type="ECO:0000256" key="1">
    <source>
        <dbReference type="ARBA" id="ARBA00004141"/>
    </source>
</evidence>
<dbReference type="Proteomes" id="UP000214365">
    <property type="component" value="Unassembled WGS sequence"/>
</dbReference>
<keyword evidence="7 10" id="KW-1133">Transmembrane helix</keyword>
<keyword evidence="13" id="KW-1185">Reference proteome</keyword>
<evidence type="ECO:0000313" key="12">
    <source>
        <dbReference type="EMBL" id="OKL58744.1"/>
    </source>
</evidence>
<feature type="domain" description="AAA+ ATPase" evidence="11">
    <location>
        <begin position="1280"/>
        <end position="1473"/>
    </location>
</feature>
<dbReference type="InterPro" id="IPR036640">
    <property type="entry name" value="ABC1_TM_sf"/>
</dbReference>
<dbReference type="EMBL" id="LFMY01000009">
    <property type="protein sequence ID" value="OKL58744.1"/>
    <property type="molecule type" value="Genomic_DNA"/>
</dbReference>
<feature type="transmembrane region" description="Helical" evidence="10">
    <location>
        <begin position="419"/>
        <end position="438"/>
    </location>
</feature>
<dbReference type="PANTHER" id="PTHR24223:SF353">
    <property type="entry name" value="ABC TRANSPORTER ATP-BINDING PROTEIN_PERMEASE VMR1-RELATED"/>
    <property type="match status" value="1"/>
</dbReference>
<evidence type="ECO:0000256" key="2">
    <source>
        <dbReference type="ARBA" id="ARBA00022448"/>
    </source>
</evidence>
<dbReference type="FunFam" id="3.40.50.300:FF:000838">
    <property type="entry name" value="ABC multidrug transporter (Eurofung)"/>
    <property type="match status" value="1"/>
</dbReference>
<organism evidence="12 13">
    <name type="scientific">Talaromyces atroroseus</name>
    <dbReference type="NCBI Taxonomy" id="1441469"/>
    <lineage>
        <taxon>Eukaryota</taxon>
        <taxon>Fungi</taxon>
        <taxon>Dikarya</taxon>
        <taxon>Ascomycota</taxon>
        <taxon>Pezizomycotina</taxon>
        <taxon>Eurotiomycetes</taxon>
        <taxon>Eurotiomycetidae</taxon>
        <taxon>Eurotiales</taxon>
        <taxon>Trichocomaceae</taxon>
        <taxon>Talaromyces</taxon>
        <taxon>Talaromyces sect. Trachyspermi</taxon>
    </lineage>
</organism>
<dbReference type="SUPFAM" id="SSF90123">
    <property type="entry name" value="ABC transporter transmembrane region"/>
    <property type="match status" value="2"/>
</dbReference>
<dbReference type="STRING" id="1441469.A0A225AKB6"/>
<feature type="region of interest" description="Disordered" evidence="9">
    <location>
        <begin position="864"/>
        <end position="904"/>
    </location>
</feature>
<dbReference type="InterPro" id="IPR011527">
    <property type="entry name" value="ABC1_TM_dom"/>
</dbReference>
<dbReference type="GO" id="GO:0000329">
    <property type="term" value="C:fungal-type vacuole membrane"/>
    <property type="evidence" value="ECO:0007669"/>
    <property type="project" value="TreeGrafter"/>
</dbReference>
<feature type="transmembrane region" description="Helical" evidence="10">
    <location>
        <begin position="307"/>
        <end position="325"/>
    </location>
</feature>
<feature type="transmembrane region" description="Helical" evidence="10">
    <location>
        <begin position="1073"/>
        <end position="1093"/>
    </location>
</feature>
<accession>A0A225AKB6</accession>
<sequence>MAAQCSLWKDGHVSDCMGEILPPATCLISAFILCSRHLYASCRIRSVNVPSGQRYITVLSPLVRKLELFGLLADIVVVVFSILGAHQDRILFSSLLITTIPSIYLLLLIFLRRSSHRLALQSHSVVLYSLQWIFLATAIHKQIVTGEERPILLASLIRFAISATLCLFHWTAKRIPAQTSDGNDDILASKLSKDGTASALSRLSFFWLNELIWKAYRTTLEVSDLYPLNPDQKSDVVARHFDFNADYLSVTSTPLLRRLWRFIKYDIVVQGGWAAINSVAVYISPALIRVFLKNLESPEEGSNPATTGWLCVGGFLIAGVLVGTADCQCEWKGRQTSAKVRAVLVNEIYTKVLRRRIAQSLPSDTGKEHQVATDGGIFNLMSIDAENVSAVSGDLHFVWVTFLVQTSIGTWFLYRILGISGILGVLVMVALLPLNFLISQRVMAVQARVLTASDARIHVTNDILNNLRTIKYSAWVKPFMERVLKRRRAEMIELRSRCIWWSINMTTFHALPFLVTMITLFLYTIIWGQSLGTSTAFPALAIFGIIRIPLDRMASSVTFIMRAHVSLTRIESFLQEKETGKYDQLRNTHVSVPETIGFENATLAWPTGGSGRERSDSNDTSREDIALTDIIPSSPYFRLENLQITFRPNALNVVCGPSGSGKSSLLLSLLGEMDLIHGHVILPHEKKPGELSFTSLNDTTAYCSQEPWILNRSIRSNILMDLPFDGRRYENVLQATGLVQDIAALDHGDLSLAGEGGSRLSGGQKQRVALARTLYSTCKYVLLDDCLSAVDSRTASHIFFQAIKGPLMYGRTCILATHAVQLVTPHCDYLVILDDGRVAGQGTAKELASTGVFKSVIVGDRIHSPPTDADSSGENAKSNAHEGSVLPQEIDGKPDDLESQSKYTESKAEGTVTWPVIRTYLVTMGPRSYWIIVFFMFGAQQIAALGTNLWIKQWSFEYDKIGDSQTQKPNAWYYMTIYIAICLAYVLITFIRDLITLYGSLKASSGIYEKLLQSVLRAKPLFFDKTPFGQITNRLTKDVEVMDQSLPGFSISALQLIASMVMVIGMISSVVPAFLVAAAFICVAYCLVTAVYINGARDLKRIESVQRSPLYQQFAESLAGCVSLRAYAQTGSFTLQNHALVDQINQSYLLQWATQAWLTFRIDVLSSLVSFFTGAFVLLNSSSIDPGSAGLVLTFAATFTENVMWFVQVYSIVQRNLNSVERIIEYIDVEQEESGASPKLMYDFPRNWPTDGRVRFDGYSTRYAPELDMVLNNVTFEVCPGERVAVVGRTGAGKSSLALALIRALESESGHIEIDGVDIRSLPLDQLRQAITLVPQDPQLFDGTIRDNLDPLHAHNDEEMLSLLRHVRLVDNTHDASEKATETENKGFSRLDQTASTLSRGQRQLLCIVRGLLRKTRILVLDEATASIDHETDAAIQATIRISIAHGTTVLTIAHRLRTIADYDRVVVLDTGRVIEEGSVRNLLARRGNGAVFRRLCEESGDIENIEQAAGVVRAGKF</sequence>
<comment type="subcellular location">
    <subcellularLocation>
        <location evidence="1">Membrane</location>
        <topology evidence="1">Multi-pass membrane protein</topology>
    </subcellularLocation>
</comment>
<evidence type="ECO:0000256" key="7">
    <source>
        <dbReference type="ARBA" id="ARBA00022989"/>
    </source>
</evidence>
<feature type="transmembrane region" description="Helical" evidence="10">
    <location>
        <begin position="267"/>
        <end position="287"/>
    </location>
</feature>
<dbReference type="Pfam" id="PF00005">
    <property type="entry name" value="ABC_tran"/>
    <property type="match status" value="2"/>
</dbReference>
<evidence type="ECO:0000256" key="8">
    <source>
        <dbReference type="ARBA" id="ARBA00023136"/>
    </source>
</evidence>
<dbReference type="InterPro" id="IPR050173">
    <property type="entry name" value="ABC_transporter_C-like"/>
</dbReference>
<dbReference type="OrthoDB" id="6500128at2759"/>
<feature type="transmembrane region" description="Helical" evidence="10">
    <location>
        <begin position="118"/>
        <end position="139"/>
    </location>
</feature>
<gene>
    <name evidence="12" type="ORF">UA08_06298</name>
</gene>
<feature type="transmembrane region" description="Helical" evidence="10">
    <location>
        <begin position="90"/>
        <end position="111"/>
    </location>
</feature>
<evidence type="ECO:0000256" key="3">
    <source>
        <dbReference type="ARBA" id="ARBA00022692"/>
    </source>
</evidence>
<keyword evidence="4" id="KW-0677">Repeat</keyword>
<reference evidence="12 13" key="1">
    <citation type="submission" date="2015-06" db="EMBL/GenBank/DDBJ databases">
        <title>Talaromyces atroroseus IBT 11181 draft genome.</title>
        <authorList>
            <person name="Rasmussen K.B."/>
            <person name="Rasmussen S."/>
            <person name="Petersen B."/>
            <person name="Sicheritz-Ponten T."/>
            <person name="Mortensen U.H."/>
            <person name="Thrane U."/>
        </authorList>
    </citation>
    <scope>NUCLEOTIDE SEQUENCE [LARGE SCALE GENOMIC DNA]</scope>
    <source>
        <strain evidence="12 13">IBT 11181</strain>
    </source>
</reference>
<dbReference type="SMART" id="SM00382">
    <property type="entry name" value="AAA"/>
    <property type="match status" value="2"/>
</dbReference>
<keyword evidence="3 10" id="KW-0812">Transmembrane</keyword>
<dbReference type="InterPro" id="IPR017871">
    <property type="entry name" value="ABC_transporter-like_CS"/>
</dbReference>
<feature type="transmembrane region" description="Helical" evidence="10">
    <location>
        <begin position="928"/>
        <end position="951"/>
    </location>
</feature>
<dbReference type="InterPro" id="IPR003439">
    <property type="entry name" value="ABC_transporter-like_ATP-bd"/>
</dbReference>
<protein>
    <recommendedName>
        <fullName evidence="11">AAA+ ATPase domain-containing protein</fullName>
    </recommendedName>
</protein>
<dbReference type="PANTHER" id="PTHR24223">
    <property type="entry name" value="ATP-BINDING CASSETTE SUB-FAMILY C"/>
    <property type="match status" value="1"/>
</dbReference>
<feature type="transmembrane region" description="Helical" evidence="10">
    <location>
        <begin position="395"/>
        <end position="413"/>
    </location>
</feature>
<feature type="transmembrane region" description="Helical" evidence="10">
    <location>
        <begin position="1158"/>
        <end position="1179"/>
    </location>
</feature>
<feature type="compositionally biased region" description="Polar residues" evidence="9">
    <location>
        <begin position="869"/>
        <end position="878"/>
    </location>
</feature>
<feature type="transmembrane region" description="Helical" evidence="10">
    <location>
        <begin position="20"/>
        <end position="39"/>
    </location>
</feature>
<feature type="transmembrane region" description="Helical" evidence="10">
    <location>
        <begin position="971"/>
        <end position="991"/>
    </location>
</feature>
<dbReference type="GO" id="GO:0005524">
    <property type="term" value="F:ATP binding"/>
    <property type="evidence" value="ECO:0007669"/>
    <property type="project" value="UniProtKB-KW"/>
</dbReference>
<dbReference type="SUPFAM" id="SSF52540">
    <property type="entry name" value="P-loop containing nucleoside triphosphate hydrolases"/>
    <property type="match status" value="2"/>
</dbReference>
<name>A0A225AKB6_TALAT</name>
<dbReference type="InterPro" id="IPR027417">
    <property type="entry name" value="P-loop_NTPase"/>
</dbReference>
<dbReference type="Pfam" id="PF00664">
    <property type="entry name" value="ABC_membrane"/>
    <property type="match status" value="2"/>
</dbReference>
<dbReference type="RefSeq" id="XP_020118865.1">
    <property type="nucleotide sequence ID" value="XM_020268606.1"/>
</dbReference>
<dbReference type="Gene3D" id="3.40.50.300">
    <property type="entry name" value="P-loop containing nucleotide triphosphate hydrolases"/>
    <property type="match status" value="2"/>
</dbReference>
<feature type="transmembrane region" description="Helical" evidence="10">
    <location>
        <begin position="498"/>
        <end position="525"/>
    </location>
</feature>
<dbReference type="Gene3D" id="1.20.1560.10">
    <property type="entry name" value="ABC transporter type 1, transmembrane domain"/>
    <property type="match status" value="2"/>
</dbReference>
<keyword evidence="8 10" id="KW-0472">Membrane</keyword>
<dbReference type="FunFam" id="1.20.1560.10:FF:000010">
    <property type="entry name" value="Multidrug resistance-associated ABC transporter"/>
    <property type="match status" value="1"/>
</dbReference>
<evidence type="ECO:0000256" key="4">
    <source>
        <dbReference type="ARBA" id="ARBA00022737"/>
    </source>
</evidence>
<evidence type="ECO:0000256" key="9">
    <source>
        <dbReference type="SAM" id="MobiDB-lite"/>
    </source>
</evidence>
<dbReference type="GO" id="GO:0016887">
    <property type="term" value="F:ATP hydrolysis activity"/>
    <property type="evidence" value="ECO:0007669"/>
    <property type="project" value="InterPro"/>
</dbReference>
<evidence type="ECO:0000256" key="6">
    <source>
        <dbReference type="ARBA" id="ARBA00022840"/>
    </source>
</evidence>
<dbReference type="GeneID" id="31006054"/>
<keyword evidence="6" id="KW-0067">ATP-binding</keyword>
<dbReference type="PROSITE" id="PS00211">
    <property type="entry name" value="ABC_TRANSPORTER_1"/>
    <property type="match status" value="1"/>
</dbReference>
<feature type="domain" description="AAA+ ATPase" evidence="11">
    <location>
        <begin position="648"/>
        <end position="843"/>
    </location>
</feature>
<dbReference type="GO" id="GO:0140359">
    <property type="term" value="F:ABC-type transporter activity"/>
    <property type="evidence" value="ECO:0007669"/>
    <property type="project" value="InterPro"/>
</dbReference>
<proteinExistence type="predicted"/>
<dbReference type="CDD" id="cd03244">
    <property type="entry name" value="ABCC_MRP_domain2"/>
    <property type="match status" value="1"/>
</dbReference>
<comment type="caution">
    <text evidence="12">The sequence shown here is derived from an EMBL/GenBank/DDBJ whole genome shotgun (WGS) entry which is preliminary data.</text>
</comment>
<dbReference type="CDD" id="cd18604">
    <property type="entry name" value="ABC_6TM_VMR1_D2_like"/>
    <property type="match status" value="1"/>
</dbReference>
<feature type="transmembrane region" description="Helical" evidence="10">
    <location>
        <begin position="151"/>
        <end position="170"/>
    </location>
</feature>